<dbReference type="InterPro" id="IPR050268">
    <property type="entry name" value="NADH-dep_flavin_reductase"/>
</dbReference>
<dbReference type="Gene3D" id="2.30.110.10">
    <property type="entry name" value="Electron Transport, Fmn-binding Protein, Chain A"/>
    <property type="match status" value="1"/>
</dbReference>
<evidence type="ECO:0000256" key="2">
    <source>
        <dbReference type="ARBA" id="ARBA00023002"/>
    </source>
</evidence>
<dbReference type="InterPro" id="IPR048574">
    <property type="entry name" value="RUBY_RBDX"/>
</dbReference>
<feature type="domain" description="Rubredoxin-like" evidence="3">
    <location>
        <begin position="177"/>
        <end position="215"/>
    </location>
</feature>
<dbReference type="GO" id="GO:0010181">
    <property type="term" value="F:FMN binding"/>
    <property type="evidence" value="ECO:0007669"/>
    <property type="project" value="InterPro"/>
</dbReference>
<dbReference type="InterPro" id="IPR002563">
    <property type="entry name" value="Flavin_Rdtase-like_dom"/>
</dbReference>
<dbReference type="SUPFAM" id="SSF57802">
    <property type="entry name" value="Rubredoxin-like"/>
    <property type="match status" value="1"/>
</dbReference>
<comment type="caution">
    <text evidence="4">The sequence shown here is derived from an EMBL/GenBank/DDBJ whole genome shotgun (WGS) entry which is preliminary data.</text>
</comment>
<dbReference type="InterPro" id="IPR012349">
    <property type="entry name" value="Split_barrel_FMN-bd"/>
</dbReference>
<name>A0A9D1IU62_9CLOT</name>
<proteinExistence type="predicted"/>
<gene>
    <name evidence="4" type="ORF">IAB67_03855</name>
</gene>
<dbReference type="PROSITE" id="PS50903">
    <property type="entry name" value="RUBREDOXIN_LIKE"/>
    <property type="match status" value="1"/>
</dbReference>
<keyword evidence="2" id="KW-0560">Oxidoreductase</keyword>
<dbReference type="GO" id="GO:0042602">
    <property type="term" value="F:riboflavin reductase (NADPH) activity"/>
    <property type="evidence" value="ECO:0007669"/>
    <property type="project" value="TreeGrafter"/>
</dbReference>
<evidence type="ECO:0000259" key="3">
    <source>
        <dbReference type="PROSITE" id="PS50903"/>
    </source>
</evidence>
<dbReference type="SMART" id="SM00903">
    <property type="entry name" value="Flavin_Reduct"/>
    <property type="match status" value="1"/>
</dbReference>
<comment type="cofactor">
    <cofactor evidence="1">
        <name>Fe(3+)</name>
        <dbReference type="ChEBI" id="CHEBI:29034"/>
    </cofactor>
</comment>
<dbReference type="Proteomes" id="UP000824073">
    <property type="component" value="Unassembled WGS sequence"/>
</dbReference>
<dbReference type="EMBL" id="DVMR01000034">
    <property type="protein sequence ID" value="HIU43413.1"/>
    <property type="molecule type" value="Genomic_DNA"/>
</dbReference>
<evidence type="ECO:0000256" key="1">
    <source>
        <dbReference type="ARBA" id="ARBA00001965"/>
    </source>
</evidence>
<reference evidence="4" key="1">
    <citation type="submission" date="2020-10" db="EMBL/GenBank/DDBJ databases">
        <authorList>
            <person name="Gilroy R."/>
        </authorList>
    </citation>
    <scope>NUCLEOTIDE SEQUENCE</scope>
    <source>
        <strain evidence="4">CHK191-8634</strain>
    </source>
</reference>
<evidence type="ECO:0000313" key="4">
    <source>
        <dbReference type="EMBL" id="HIU43413.1"/>
    </source>
</evidence>
<reference evidence="4" key="2">
    <citation type="journal article" date="2021" name="PeerJ">
        <title>Extensive microbial diversity within the chicken gut microbiome revealed by metagenomics and culture.</title>
        <authorList>
            <person name="Gilroy R."/>
            <person name="Ravi A."/>
            <person name="Getino M."/>
            <person name="Pursley I."/>
            <person name="Horton D.L."/>
            <person name="Alikhan N.F."/>
            <person name="Baker D."/>
            <person name="Gharbi K."/>
            <person name="Hall N."/>
            <person name="Watson M."/>
            <person name="Adriaenssens E.M."/>
            <person name="Foster-Nyarko E."/>
            <person name="Jarju S."/>
            <person name="Secka A."/>
            <person name="Antonio M."/>
            <person name="Oren A."/>
            <person name="Chaudhuri R.R."/>
            <person name="La Ragione R."/>
            <person name="Hildebrand F."/>
            <person name="Pallen M.J."/>
        </authorList>
    </citation>
    <scope>NUCLEOTIDE SEQUENCE</scope>
    <source>
        <strain evidence="4">CHK191-8634</strain>
    </source>
</reference>
<protein>
    <submittedName>
        <fullName evidence="4">Flavin reductase</fullName>
    </submittedName>
</protein>
<dbReference type="InterPro" id="IPR024934">
    <property type="entry name" value="Rubredoxin-like_dom"/>
</dbReference>
<dbReference type="GO" id="GO:0005506">
    <property type="term" value="F:iron ion binding"/>
    <property type="evidence" value="ECO:0007669"/>
    <property type="project" value="InterPro"/>
</dbReference>
<organism evidence="4 5">
    <name type="scientific">Candidatus Ventrousia excrementavium</name>
    <dbReference type="NCBI Taxonomy" id="2840961"/>
    <lineage>
        <taxon>Bacteria</taxon>
        <taxon>Bacillati</taxon>
        <taxon>Bacillota</taxon>
        <taxon>Clostridia</taxon>
        <taxon>Eubacteriales</taxon>
        <taxon>Clostridiaceae</taxon>
        <taxon>Clostridiaceae incertae sedis</taxon>
        <taxon>Candidatus Ventrousia</taxon>
    </lineage>
</organism>
<sequence>MDMTALYRISYGMYVVGAMDGERPVGCVINTCMQITAEPPTVAISLNHDNYTHSMIEKTGRFSISVISEQTPPPVISVFGFRSSKDYDKYSVCPHEMMNGLPVIREKSCANFICRVVGSHDMGTHTVFFAEIEDAVNGENLPPMTYEYYHKVVKGKAPAKAPTYQQEVKVNQPVSGEKNYVCTICGYVHEGSLENEPDDYVCPVCGVPKSKFRPQ</sequence>
<dbReference type="PANTHER" id="PTHR30466:SF1">
    <property type="entry name" value="FMN REDUCTASE (NADH) RUTF"/>
    <property type="match status" value="1"/>
</dbReference>
<dbReference type="Pfam" id="PF01613">
    <property type="entry name" value="Flavin_Reduct"/>
    <property type="match status" value="1"/>
</dbReference>
<dbReference type="Pfam" id="PF21349">
    <property type="entry name" value="RUBY_RBDX"/>
    <property type="match status" value="1"/>
</dbReference>
<dbReference type="PANTHER" id="PTHR30466">
    <property type="entry name" value="FLAVIN REDUCTASE"/>
    <property type="match status" value="1"/>
</dbReference>
<evidence type="ECO:0000313" key="5">
    <source>
        <dbReference type="Proteomes" id="UP000824073"/>
    </source>
</evidence>
<accession>A0A9D1IU62</accession>
<dbReference type="CDD" id="cd00350">
    <property type="entry name" value="rubredoxin_like"/>
    <property type="match status" value="1"/>
</dbReference>
<dbReference type="SUPFAM" id="SSF50475">
    <property type="entry name" value="FMN-binding split barrel"/>
    <property type="match status" value="1"/>
</dbReference>
<dbReference type="Gene3D" id="2.20.28.10">
    <property type="match status" value="1"/>
</dbReference>
<dbReference type="AlphaFoldDB" id="A0A9D1IU62"/>